<gene>
    <name evidence="10" type="ORF">RS81_01040</name>
</gene>
<feature type="transmembrane region" description="Helical" evidence="9">
    <location>
        <begin position="83"/>
        <end position="105"/>
    </location>
</feature>
<evidence type="ECO:0000313" key="11">
    <source>
        <dbReference type="Proteomes" id="UP000033956"/>
    </source>
</evidence>
<dbReference type="GO" id="GO:0005886">
    <property type="term" value="C:plasma membrane"/>
    <property type="evidence" value="ECO:0007669"/>
    <property type="project" value="UniProtKB-SubCell"/>
</dbReference>
<evidence type="ECO:0000256" key="8">
    <source>
        <dbReference type="SAM" id="MobiDB-lite"/>
    </source>
</evidence>
<dbReference type="GO" id="GO:0016758">
    <property type="term" value="F:hexosyltransferase activity"/>
    <property type="evidence" value="ECO:0007669"/>
    <property type="project" value="InterPro"/>
</dbReference>
<keyword evidence="2" id="KW-1003">Cell membrane</keyword>
<feature type="transmembrane region" description="Helical" evidence="9">
    <location>
        <begin position="195"/>
        <end position="214"/>
    </location>
</feature>
<dbReference type="AlphaFoldDB" id="A0A0M2HDC5"/>
<accession>A0A0M2HDC5</accession>
<feature type="transmembrane region" description="Helical" evidence="9">
    <location>
        <begin position="7"/>
        <end position="26"/>
    </location>
</feature>
<evidence type="ECO:0000256" key="6">
    <source>
        <dbReference type="ARBA" id="ARBA00023136"/>
    </source>
</evidence>
<keyword evidence="3" id="KW-0808">Transferase</keyword>
<dbReference type="InterPro" id="IPR018584">
    <property type="entry name" value="GT87"/>
</dbReference>
<feature type="compositionally biased region" description="Polar residues" evidence="8">
    <location>
        <begin position="397"/>
        <end position="410"/>
    </location>
</feature>
<evidence type="ECO:0000313" key="10">
    <source>
        <dbReference type="EMBL" id="KJL42699.1"/>
    </source>
</evidence>
<evidence type="ECO:0000256" key="5">
    <source>
        <dbReference type="ARBA" id="ARBA00022989"/>
    </source>
</evidence>
<reference evidence="10 11" key="1">
    <citation type="submission" date="2015-02" db="EMBL/GenBank/DDBJ databases">
        <title>Draft genome sequences of ten Microbacterium spp. with emphasis on heavy metal contaminated environments.</title>
        <authorList>
            <person name="Corretto E."/>
        </authorList>
    </citation>
    <scope>NUCLEOTIDE SEQUENCE [LARGE SCALE GENOMIC DNA]</scope>
    <source>
        <strain evidence="10 11">DSM 12510</strain>
    </source>
</reference>
<evidence type="ECO:0000256" key="7">
    <source>
        <dbReference type="ARBA" id="ARBA00024033"/>
    </source>
</evidence>
<evidence type="ECO:0008006" key="12">
    <source>
        <dbReference type="Google" id="ProtNLM"/>
    </source>
</evidence>
<comment type="subcellular location">
    <subcellularLocation>
        <location evidence="1">Cell membrane</location>
        <topology evidence="1">Multi-pass membrane protein</topology>
    </subcellularLocation>
</comment>
<evidence type="ECO:0000256" key="2">
    <source>
        <dbReference type="ARBA" id="ARBA00022475"/>
    </source>
</evidence>
<evidence type="ECO:0000256" key="9">
    <source>
        <dbReference type="SAM" id="Phobius"/>
    </source>
</evidence>
<keyword evidence="6 9" id="KW-0472">Membrane</keyword>
<evidence type="ECO:0000256" key="1">
    <source>
        <dbReference type="ARBA" id="ARBA00004651"/>
    </source>
</evidence>
<feature type="transmembrane region" description="Helical" evidence="9">
    <location>
        <begin position="229"/>
        <end position="247"/>
    </location>
</feature>
<feature type="transmembrane region" description="Helical" evidence="9">
    <location>
        <begin position="117"/>
        <end position="137"/>
    </location>
</feature>
<proteinExistence type="inferred from homology"/>
<feature type="transmembrane region" description="Helical" evidence="9">
    <location>
        <begin position="259"/>
        <end position="283"/>
    </location>
</feature>
<dbReference type="OrthoDB" id="5056533at2"/>
<name>A0A0M2HDC5_9MICO</name>
<comment type="caution">
    <text evidence="10">The sequence shown here is derived from an EMBL/GenBank/DDBJ whole genome shotgun (WGS) entry which is preliminary data.</text>
</comment>
<feature type="transmembrane region" description="Helical" evidence="9">
    <location>
        <begin position="334"/>
        <end position="352"/>
    </location>
</feature>
<dbReference type="EMBL" id="JYIZ01000040">
    <property type="protein sequence ID" value="KJL42699.1"/>
    <property type="molecule type" value="Genomic_DNA"/>
</dbReference>
<dbReference type="Proteomes" id="UP000033956">
    <property type="component" value="Unassembled WGS sequence"/>
</dbReference>
<dbReference type="RefSeq" id="WP_045275001.1">
    <property type="nucleotide sequence ID" value="NZ_BAAAUP010000003.1"/>
</dbReference>
<feature type="transmembrane region" description="Helical" evidence="9">
    <location>
        <begin position="295"/>
        <end position="322"/>
    </location>
</feature>
<sequence>MNSTAKRVFAVVLWLAVIAVGLYLSMQRYRDAVSSDIGTDLRIFVDAADRIRDGGSPYDAPGYVYSPFVAWLLLPFPDFAAAVGPWTAASIAALWGAIAFVAATFWRQLSWWQRPALAGISLVSVLYSPLLSLDLWFGQTDPFLPLVSAAAVFFASRNRQVASGVSLAFGAIIKSWPVGLGLWMFRRGVRHRGRLIAATIGTGAAFLALAVILHGPDLFGEWIERTVELSAQPLIAFSVWGAGRHLFTQTPALEPLFIAPALAAVVSWGLAAVVVGLIVWTLLRPGDDALSMWNIAAGVVLLLPVSHLWYQLLIIPLLWTWIAHAFTTRRRLEPLIGVAALTLWWVIVFRLPPLDNRFAESTPQYIGVVGSTLLALAVSVFLAARLDARRRADQLEPTVSPTAQSATMTSIPPAANA</sequence>
<comment type="similarity">
    <text evidence="7">Belongs to the glycosyltransferase 87 family.</text>
</comment>
<keyword evidence="4 9" id="KW-0812">Transmembrane</keyword>
<keyword evidence="11" id="KW-1185">Reference proteome</keyword>
<feature type="region of interest" description="Disordered" evidence="8">
    <location>
        <begin position="395"/>
        <end position="417"/>
    </location>
</feature>
<dbReference type="Pfam" id="PF09594">
    <property type="entry name" value="GT87"/>
    <property type="match status" value="1"/>
</dbReference>
<feature type="transmembrane region" description="Helical" evidence="9">
    <location>
        <begin position="364"/>
        <end position="384"/>
    </location>
</feature>
<protein>
    <recommendedName>
        <fullName evidence="12">Polyprenol-phosphate-mannose-dependent alpha-(1-2)-phosphatidylinositol mannoside mannosyltransferase</fullName>
    </recommendedName>
</protein>
<feature type="transmembrane region" description="Helical" evidence="9">
    <location>
        <begin position="161"/>
        <end position="183"/>
    </location>
</feature>
<keyword evidence="5 9" id="KW-1133">Transmembrane helix</keyword>
<organism evidence="10 11">
    <name type="scientific">Microbacterium terrae</name>
    <dbReference type="NCBI Taxonomy" id="69369"/>
    <lineage>
        <taxon>Bacteria</taxon>
        <taxon>Bacillati</taxon>
        <taxon>Actinomycetota</taxon>
        <taxon>Actinomycetes</taxon>
        <taxon>Micrococcales</taxon>
        <taxon>Microbacteriaceae</taxon>
        <taxon>Microbacterium</taxon>
    </lineage>
</organism>
<evidence type="ECO:0000256" key="3">
    <source>
        <dbReference type="ARBA" id="ARBA00022679"/>
    </source>
</evidence>
<evidence type="ECO:0000256" key="4">
    <source>
        <dbReference type="ARBA" id="ARBA00022692"/>
    </source>
</evidence>